<feature type="transmembrane region" description="Helical" evidence="6">
    <location>
        <begin position="165"/>
        <end position="187"/>
    </location>
</feature>
<gene>
    <name evidence="7" type="ORF">ATO8_19434</name>
</gene>
<proteinExistence type="inferred from homology"/>
<evidence type="ECO:0000256" key="3">
    <source>
        <dbReference type="ARBA" id="ARBA00022692"/>
    </source>
</evidence>
<evidence type="ECO:0000256" key="6">
    <source>
        <dbReference type="SAM" id="Phobius"/>
    </source>
</evidence>
<name>W4HEZ4_9RHOB</name>
<evidence type="ECO:0000256" key="4">
    <source>
        <dbReference type="ARBA" id="ARBA00022989"/>
    </source>
</evidence>
<organism evidence="7 8">
    <name type="scientific">Roseivivax marinus</name>
    <dbReference type="NCBI Taxonomy" id="1379903"/>
    <lineage>
        <taxon>Bacteria</taxon>
        <taxon>Pseudomonadati</taxon>
        <taxon>Pseudomonadota</taxon>
        <taxon>Alphaproteobacteria</taxon>
        <taxon>Rhodobacterales</taxon>
        <taxon>Roseobacteraceae</taxon>
        <taxon>Roseivivax</taxon>
    </lineage>
</organism>
<keyword evidence="5 6" id="KW-0472">Membrane</keyword>
<protein>
    <recommendedName>
        <fullName evidence="9">Permease</fullName>
    </recommendedName>
</protein>
<evidence type="ECO:0000256" key="2">
    <source>
        <dbReference type="ARBA" id="ARBA00009773"/>
    </source>
</evidence>
<feature type="transmembrane region" description="Helical" evidence="6">
    <location>
        <begin position="279"/>
        <end position="296"/>
    </location>
</feature>
<dbReference type="PANTHER" id="PTHR21716">
    <property type="entry name" value="TRANSMEMBRANE PROTEIN"/>
    <property type="match status" value="1"/>
</dbReference>
<evidence type="ECO:0000256" key="1">
    <source>
        <dbReference type="ARBA" id="ARBA00004141"/>
    </source>
</evidence>
<evidence type="ECO:0008006" key="9">
    <source>
        <dbReference type="Google" id="ProtNLM"/>
    </source>
</evidence>
<comment type="similarity">
    <text evidence="2">Belongs to the autoinducer-2 exporter (AI-2E) (TC 2.A.86) family.</text>
</comment>
<dbReference type="GO" id="GO:0016020">
    <property type="term" value="C:membrane"/>
    <property type="evidence" value="ECO:0007669"/>
    <property type="project" value="UniProtKB-SubCell"/>
</dbReference>
<feature type="transmembrane region" description="Helical" evidence="6">
    <location>
        <begin position="21"/>
        <end position="39"/>
    </location>
</feature>
<feature type="transmembrane region" description="Helical" evidence="6">
    <location>
        <begin position="45"/>
        <end position="62"/>
    </location>
</feature>
<dbReference type="eggNOG" id="COG0628">
    <property type="taxonomic scope" value="Bacteria"/>
</dbReference>
<dbReference type="InterPro" id="IPR002549">
    <property type="entry name" value="AI-2E-like"/>
</dbReference>
<evidence type="ECO:0000256" key="5">
    <source>
        <dbReference type="ARBA" id="ARBA00023136"/>
    </source>
</evidence>
<dbReference type="Proteomes" id="UP000019063">
    <property type="component" value="Unassembled WGS sequence"/>
</dbReference>
<dbReference type="Pfam" id="PF01594">
    <property type="entry name" value="AI-2E_transport"/>
    <property type="match status" value="1"/>
</dbReference>
<feature type="transmembrane region" description="Helical" evidence="6">
    <location>
        <begin position="245"/>
        <end position="272"/>
    </location>
</feature>
<accession>W4HEZ4</accession>
<evidence type="ECO:0000313" key="7">
    <source>
        <dbReference type="EMBL" id="ETW10953.1"/>
    </source>
</evidence>
<dbReference type="GO" id="GO:0055085">
    <property type="term" value="P:transmembrane transport"/>
    <property type="evidence" value="ECO:0007669"/>
    <property type="project" value="TreeGrafter"/>
</dbReference>
<keyword evidence="8" id="KW-1185">Reference proteome</keyword>
<dbReference type="STRING" id="1379903.ATO8_19434"/>
<feature type="transmembrane region" description="Helical" evidence="6">
    <location>
        <begin position="316"/>
        <end position="343"/>
    </location>
</feature>
<keyword evidence="3 6" id="KW-0812">Transmembrane</keyword>
<feature type="transmembrane region" description="Helical" evidence="6">
    <location>
        <begin position="74"/>
        <end position="97"/>
    </location>
</feature>
<sequence length="383" mass="41679">MGDVPHSRDDPDDTVLRRMRSIPRWAGIGLFIYATVFTLSYAKSFFVPVVLAFLLTMVFSPVRRVCDRRGIPAPLTSTLIVAGLLIAAVGILGTLSLPVTGWIERAPEITAQIRTQASDVSGALSGVFEAADRLRALTRPGEDVERVATAQGGYAFDIATLVPSVMAQIVFTLVLLFFLLASGDMFYEKLVHVIPRFSDKRRAMSVVRDIERKLSRYLFTITVINAGLGVAVGTAMWLVGMPSPIVFGMIAFLFNFIPYLGALAGVAIAAAVALVSFDWVGWSPIVGAIYFGLTTVEGQLVTPYFVGRNLRLNTVVVFLSVTFWAWLWSAVGMVVAVPLLAALRTISNHVDGMGGLADFLGERHSEMIEDVEAEDARSRTFIP</sequence>
<dbReference type="EMBL" id="AQQW01000019">
    <property type="protein sequence ID" value="ETW10953.1"/>
    <property type="molecule type" value="Genomic_DNA"/>
</dbReference>
<feature type="transmembrane region" description="Helical" evidence="6">
    <location>
        <begin position="217"/>
        <end position="239"/>
    </location>
</feature>
<comment type="caution">
    <text evidence="7">The sequence shown here is derived from an EMBL/GenBank/DDBJ whole genome shotgun (WGS) entry which is preliminary data.</text>
</comment>
<dbReference type="RefSeq" id="WP_043847016.1">
    <property type="nucleotide sequence ID" value="NZ_AQQW01000019.1"/>
</dbReference>
<dbReference type="PATRIC" id="fig|1317118.6.peg.3977"/>
<evidence type="ECO:0000313" key="8">
    <source>
        <dbReference type="Proteomes" id="UP000019063"/>
    </source>
</evidence>
<comment type="subcellular location">
    <subcellularLocation>
        <location evidence="1">Membrane</location>
        <topology evidence="1">Multi-pass membrane protein</topology>
    </subcellularLocation>
</comment>
<dbReference type="PANTHER" id="PTHR21716:SF16">
    <property type="entry name" value="BLL1467 PROTEIN"/>
    <property type="match status" value="1"/>
</dbReference>
<keyword evidence="4 6" id="KW-1133">Transmembrane helix</keyword>
<dbReference type="AlphaFoldDB" id="W4HEZ4"/>
<reference evidence="7 8" key="1">
    <citation type="journal article" date="2014" name="Antonie Van Leeuwenhoek">
        <title>Roseivivax atlanticus sp. nov., isolated from surface seawater of the Atlantic Ocean.</title>
        <authorList>
            <person name="Li G."/>
            <person name="Lai Q."/>
            <person name="Liu X."/>
            <person name="Sun F."/>
            <person name="Shao Z."/>
        </authorList>
    </citation>
    <scope>NUCLEOTIDE SEQUENCE [LARGE SCALE GENOMIC DNA]</scope>
    <source>
        <strain evidence="7 8">22II-s10s</strain>
    </source>
</reference>